<keyword evidence="3" id="KW-0964">Secreted</keyword>
<keyword evidence="5" id="KW-1015">Disulfide bond</keyword>
<evidence type="ECO:0000313" key="10">
    <source>
        <dbReference type="EMBL" id="BBC77410.1"/>
    </source>
</evidence>
<organism evidence="10">
    <name type="scientific">Temnopleurus reevesii</name>
    <dbReference type="NCBI Taxonomy" id="161071"/>
    <lineage>
        <taxon>Eukaryota</taxon>
        <taxon>Metazoa</taxon>
        <taxon>Echinodermata</taxon>
        <taxon>Eleutherozoa</taxon>
        <taxon>Echinozoa</taxon>
        <taxon>Echinoidea</taxon>
        <taxon>Euechinoidea</taxon>
        <taxon>Echinacea</taxon>
        <taxon>Temnopleuroida</taxon>
        <taxon>Temnopleuridae</taxon>
        <taxon>Temnopleurus</taxon>
    </lineage>
</organism>
<evidence type="ECO:0000256" key="2">
    <source>
        <dbReference type="ARBA" id="ARBA00006656"/>
    </source>
</evidence>
<evidence type="ECO:0000256" key="3">
    <source>
        <dbReference type="ARBA" id="ARBA00022525"/>
    </source>
</evidence>
<dbReference type="AlphaFoldDB" id="A0A2Z5Z9T9"/>
<dbReference type="InterPro" id="IPR017948">
    <property type="entry name" value="TGFb_CS"/>
</dbReference>
<feature type="chain" id="PRO_5016347064" evidence="8">
    <location>
        <begin position="24"/>
        <end position="401"/>
    </location>
</feature>
<protein>
    <submittedName>
        <fullName evidence="10">Lefty</fullName>
    </submittedName>
</protein>
<evidence type="ECO:0000256" key="7">
    <source>
        <dbReference type="SAM" id="MobiDB-lite"/>
    </source>
</evidence>
<dbReference type="GO" id="GO:0008083">
    <property type="term" value="F:growth factor activity"/>
    <property type="evidence" value="ECO:0007669"/>
    <property type="project" value="UniProtKB-KW"/>
</dbReference>
<evidence type="ECO:0000256" key="4">
    <source>
        <dbReference type="ARBA" id="ARBA00023030"/>
    </source>
</evidence>
<feature type="region of interest" description="Disordered" evidence="7">
    <location>
        <begin position="133"/>
        <end position="153"/>
    </location>
</feature>
<dbReference type="PROSITE" id="PS00250">
    <property type="entry name" value="TGF_BETA_1"/>
    <property type="match status" value="1"/>
</dbReference>
<sequence length="401" mass="45290">MELSLGATVFIATLVILVGFTIGAPMEADFDLQMDILNKIGVTEPWKFPSVDASTISVPDHLRFKFESMHRQHRIRRAYITKGIHKNADIFGEVSYTERNRQLFTFDISAIPEGSEIIMAELKVFKERPNHSIFKPDVDEDSEPPSSNHRSQVHSALVSLRQVTGTEVDVDADPETLAIDMATHHDGMRTITIDQREVNLNDSGWKVFDVTNTIQTWVADPDTNLGVAFHIDPMEGVRHARQVAEEMVFATDFYPDTPTSPDSRPVLVIYTTKYAPSAEPNECRYEGEEELRCCRRRKYVDFRDLSWTSRWIIEPAGFEAFDCFGPCHNPRSRHIRDLFRLPFFGSTSSGFGAGASSHRTCGVSRSSALPMMYLAQMESGIIELRVEEIPNMIVEDCGCMA</sequence>
<proteinExistence type="evidence at transcript level"/>
<evidence type="ECO:0000259" key="9">
    <source>
        <dbReference type="PROSITE" id="PS51362"/>
    </source>
</evidence>
<dbReference type="GO" id="GO:0009948">
    <property type="term" value="P:anterior/posterior axis specification"/>
    <property type="evidence" value="ECO:0007669"/>
    <property type="project" value="TreeGrafter"/>
</dbReference>
<gene>
    <name evidence="10" type="primary">lef</name>
</gene>
<dbReference type="CDD" id="cd13758">
    <property type="entry name" value="TGF_beta_LEFTY1_2"/>
    <property type="match status" value="1"/>
</dbReference>
<dbReference type="InterPro" id="IPR001839">
    <property type="entry name" value="TGF-b_C"/>
</dbReference>
<dbReference type="SUPFAM" id="SSF57501">
    <property type="entry name" value="Cystine-knot cytokines"/>
    <property type="match status" value="1"/>
</dbReference>
<dbReference type="PANTHER" id="PTHR11848:SF226">
    <property type="entry name" value="LEFT-RIGHT DETERMINATION FACTOR"/>
    <property type="match status" value="1"/>
</dbReference>
<dbReference type="PIRSF" id="PIRSF037402">
    <property type="entry name" value="TGFb4"/>
    <property type="match status" value="1"/>
</dbReference>
<feature type="domain" description="TGF-beta family profile" evidence="9">
    <location>
        <begin position="271"/>
        <end position="400"/>
    </location>
</feature>
<feature type="compositionally biased region" description="Polar residues" evidence="7">
    <location>
        <begin position="144"/>
        <end position="153"/>
    </location>
</feature>
<dbReference type="Gene3D" id="2.60.120.970">
    <property type="match status" value="1"/>
</dbReference>
<evidence type="ECO:0000256" key="8">
    <source>
        <dbReference type="SAM" id="SignalP"/>
    </source>
</evidence>
<dbReference type="PANTHER" id="PTHR11848">
    <property type="entry name" value="TGF-BETA FAMILY"/>
    <property type="match status" value="1"/>
</dbReference>
<dbReference type="Pfam" id="PF00688">
    <property type="entry name" value="TGFb_propeptide"/>
    <property type="match status" value="1"/>
</dbReference>
<dbReference type="GO" id="GO:0005125">
    <property type="term" value="F:cytokine activity"/>
    <property type="evidence" value="ECO:0007669"/>
    <property type="project" value="TreeGrafter"/>
</dbReference>
<evidence type="ECO:0000256" key="5">
    <source>
        <dbReference type="ARBA" id="ARBA00023157"/>
    </source>
</evidence>
<feature type="signal peptide" evidence="8">
    <location>
        <begin position="1"/>
        <end position="23"/>
    </location>
</feature>
<evidence type="ECO:0000256" key="1">
    <source>
        <dbReference type="ARBA" id="ARBA00004613"/>
    </source>
</evidence>
<dbReference type="FunFam" id="2.10.90.10:FF:000047">
    <property type="entry name" value="Left-right determination factor"/>
    <property type="match status" value="1"/>
</dbReference>
<dbReference type="InterPro" id="IPR001111">
    <property type="entry name" value="TGF-b_propeptide"/>
</dbReference>
<keyword evidence="4 6" id="KW-0339">Growth factor</keyword>
<reference evidence="10" key="1">
    <citation type="journal article" date="2018" name="Dev. Growth Differ.">
        <title>Transforming growth factor-? signal regulates gut bending in the sea urchin embryo.</title>
        <authorList>
            <person name="Suzuki H."/>
            <person name="Yaguchi S."/>
        </authorList>
    </citation>
    <scope>NUCLEOTIDE SEQUENCE</scope>
</reference>
<comment type="similarity">
    <text evidence="2 6">Belongs to the TGF-beta family.</text>
</comment>
<keyword evidence="8" id="KW-0732">Signal</keyword>
<evidence type="ECO:0000256" key="6">
    <source>
        <dbReference type="RuleBase" id="RU000354"/>
    </source>
</evidence>
<dbReference type="InterPro" id="IPR003942">
    <property type="entry name" value="LRDF"/>
</dbReference>
<comment type="subcellular location">
    <subcellularLocation>
        <location evidence="1">Secreted</location>
    </subcellularLocation>
</comment>
<dbReference type="SMART" id="SM00204">
    <property type="entry name" value="TGFB"/>
    <property type="match status" value="1"/>
</dbReference>
<dbReference type="InterPro" id="IPR029034">
    <property type="entry name" value="Cystine-knot_cytokine"/>
</dbReference>
<dbReference type="GO" id="GO:0005160">
    <property type="term" value="F:transforming growth factor beta receptor binding"/>
    <property type="evidence" value="ECO:0007669"/>
    <property type="project" value="InterPro"/>
</dbReference>
<accession>A0A2Z5Z9T9</accession>
<dbReference type="InterPro" id="IPR015615">
    <property type="entry name" value="TGF-beta-rel"/>
</dbReference>
<name>A0A2Z5Z9T9_9ECHN</name>
<dbReference type="PROSITE" id="PS51362">
    <property type="entry name" value="TGF_BETA_2"/>
    <property type="match status" value="1"/>
</dbReference>
<dbReference type="EMBL" id="LC369131">
    <property type="protein sequence ID" value="BBC77410.1"/>
    <property type="molecule type" value="mRNA"/>
</dbReference>
<dbReference type="Pfam" id="PF00019">
    <property type="entry name" value="TGF_beta"/>
    <property type="match status" value="1"/>
</dbReference>
<dbReference type="GO" id="GO:0005615">
    <property type="term" value="C:extracellular space"/>
    <property type="evidence" value="ECO:0007669"/>
    <property type="project" value="TreeGrafter"/>
</dbReference>
<dbReference type="Gene3D" id="2.10.90.10">
    <property type="entry name" value="Cystine-knot cytokines"/>
    <property type="match status" value="1"/>
</dbReference>